<accession>A0ABP7SC95</accession>
<proteinExistence type="predicted"/>
<evidence type="ECO:0000313" key="1">
    <source>
        <dbReference type="EMBL" id="GAA4009632.1"/>
    </source>
</evidence>
<protein>
    <submittedName>
        <fullName evidence="1">Uncharacterized protein</fullName>
    </submittedName>
</protein>
<evidence type="ECO:0000313" key="2">
    <source>
        <dbReference type="Proteomes" id="UP001501747"/>
    </source>
</evidence>
<comment type="caution">
    <text evidence="1">The sequence shown here is derived from an EMBL/GenBank/DDBJ whole genome shotgun (WGS) entry which is preliminary data.</text>
</comment>
<gene>
    <name evidence="1" type="ORF">GCM10022247_34710</name>
</gene>
<name>A0ABP7SC95_9PSEU</name>
<reference evidence="2" key="1">
    <citation type="journal article" date="2019" name="Int. J. Syst. Evol. Microbiol.">
        <title>The Global Catalogue of Microorganisms (GCM) 10K type strain sequencing project: providing services to taxonomists for standard genome sequencing and annotation.</title>
        <authorList>
            <consortium name="The Broad Institute Genomics Platform"/>
            <consortium name="The Broad Institute Genome Sequencing Center for Infectious Disease"/>
            <person name="Wu L."/>
            <person name="Ma J."/>
        </authorList>
    </citation>
    <scope>NUCLEOTIDE SEQUENCE [LARGE SCALE GENOMIC DNA]</scope>
    <source>
        <strain evidence="2">JCM 17342</strain>
    </source>
</reference>
<sequence length="110" mass="11928">MRVEATLDHRAPIRGSDFRASSVVQWQAACPLFQQGSRILKACARRIQGPPRPARAVATLAVRFREDAESDGREPLSATLVEKGAITIAVNAWCAPAFTAEEGYSCQGSR</sequence>
<dbReference type="EMBL" id="BAABAL010000012">
    <property type="protein sequence ID" value="GAA4009632.1"/>
    <property type="molecule type" value="Genomic_DNA"/>
</dbReference>
<dbReference type="Proteomes" id="UP001501747">
    <property type="component" value="Unassembled WGS sequence"/>
</dbReference>
<organism evidence="1 2">
    <name type="scientific">Allokutzneria multivorans</name>
    <dbReference type="NCBI Taxonomy" id="1142134"/>
    <lineage>
        <taxon>Bacteria</taxon>
        <taxon>Bacillati</taxon>
        <taxon>Actinomycetota</taxon>
        <taxon>Actinomycetes</taxon>
        <taxon>Pseudonocardiales</taxon>
        <taxon>Pseudonocardiaceae</taxon>
        <taxon>Allokutzneria</taxon>
    </lineage>
</organism>
<keyword evidence="2" id="KW-1185">Reference proteome</keyword>